<keyword evidence="9 10" id="KW-0998">Cell outer membrane</keyword>
<evidence type="ECO:0000259" key="14">
    <source>
        <dbReference type="Pfam" id="PF07715"/>
    </source>
</evidence>
<proteinExistence type="inferred from homology"/>
<evidence type="ECO:0000313" key="16">
    <source>
        <dbReference type="Proteomes" id="UP001549749"/>
    </source>
</evidence>
<evidence type="ECO:0000256" key="12">
    <source>
        <dbReference type="SAM" id="SignalP"/>
    </source>
</evidence>
<keyword evidence="7 10" id="KW-0472">Membrane</keyword>
<evidence type="ECO:0000256" key="9">
    <source>
        <dbReference type="ARBA" id="ARBA00023237"/>
    </source>
</evidence>
<keyword evidence="3 10" id="KW-1134">Transmembrane beta strand</keyword>
<accession>A0ABV2T4J4</accession>
<dbReference type="InterPro" id="IPR039426">
    <property type="entry name" value="TonB-dep_rcpt-like"/>
</dbReference>
<comment type="caution">
    <text evidence="15">The sequence shown here is derived from an EMBL/GenBank/DDBJ whole genome shotgun (WGS) entry which is preliminary data.</text>
</comment>
<dbReference type="SUPFAM" id="SSF56935">
    <property type="entry name" value="Porins"/>
    <property type="match status" value="1"/>
</dbReference>
<sequence length="801" mass="90374">MTKKLPFILFLLVFPLLLLAQHGGSISGTVSNTEGERIPNVSVTVKGINNNAIADENGRFKVAHLPGGKYEVIFSAVGFHVQQVWITVKGGENTNRNIVLKAASRDINEVNVTGRTQTGQVNRQAYQVTAIDATKLHNTTLDVAHALNYVPGIRMRESGGLGSSIDFSLNGFSGNQVKFFIDGIPMDNFGSSFRINNIPINVAERIEVYKGVVPVTLGADALGGAVNIVTKSGSTNYLDASYSFGSFNTHKSSVNLGINTPKGFVFQLNAYQNYSKNNYWIESETPVDQYGTVEKVRARRFHDKYHNEMLMVSIGVRKKKWADQLLVGFDIGKNEADSQNGVTMEDVYGQRKTSGTVLMPSLKYLKRDLGIKGLNLNVSANYNLGHEQTTDTAFVQYNWLGQIVKDFTYGDPSRKGGERSRMNYRYKDRNGLASVNLSYQLNDHHSFVVNNNYTTFSRTGKDLLNESDPYYERPSAVKKNILGVAYRFDYSEKWNLTAFFKHYNQHTRSFVNVNKTDQPTHGDYAWSTNHFSANGYGLATTYFVKQDLQFRASYEHGIRVPTGSELFGNVNTLTGNFSLKPESSENVNVGIIYSPTINQVHRLIFDAGLLYRYSRDFIRPSLSRGQAYRIQQMVNLRDVDNKGVEGSIRYSFKNIFRVGANISYQHLINQTKYEGGAGDIISIVYKDRLPNMPYLFGNADAAYTFRKIFSGKNSLTIGYNLQYVHQYYEGWPSLGNKDTKITIPTQWNHNASLLYSFGSGKYNINLECLNFTDALLYDHFKLQKASRSFNVKFRYYLFNIK</sequence>
<dbReference type="Pfam" id="PF13715">
    <property type="entry name" value="CarbopepD_reg_2"/>
    <property type="match status" value="1"/>
</dbReference>
<reference evidence="15 16" key="1">
    <citation type="submission" date="2024-06" db="EMBL/GenBank/DDBJ databases">
        <title>Chitinophaga defluvii sp. nov., isolated from municipal sewage.</title>
        <authorList>
            <person name="Zhang L."/>
        </authorList>
    </citation>
    <scope>NUCLEOTIDE SEQUENCE [LARGE SCALE GENOMIC DNA]</scope>
    <source>
        <strain evidence="15 16">H8</strain>
    </source>
</reference>
<dbReference type="Proteomes" id="UP001549749">
    <property type="component" value="Unassembled WGS sequence"/>
</dbReference>
<keyword evidence="8 15" id="KW-0675">Receptor</keyword>
<comment type="similarity">
    <text evidence="10 11">Belongs to the TonB-dependent receptor family.</text>
</comment>
<evidence type="ECO:0000313" key="15">
    <source>
        <dbReference type="EMBL" id="MET6997949.1"/>
    </source>
</evidence>
<dbReference type="InterPro" id="IPR012910">
    <property type="entry name" value="Plug_dom"/>
</dbReference>
<dbReference type="PROSITE" id="PS52016">
    <property type="entry name" value="TONB_DEPENDENT_REC_3"/>
    <property type="match status" value="1"/>
</dbReference>
<dbReference type="RefSeq" id="WP_354660584.1">
    <property type="nucleotide sequence ID" value="NZ_JBEXAC010000001.1"/>
</dbReference>
<keyword evidence="6 11" id="KW-0798">TonB box</keyword>
<feature type="signal peptide" evidence="12">
    <location>
        <begin position="1"/>
        <end position="20"/>
    </location>
</feature>
<dbReference type="Pfam" id="PF00593">
    <property type="entry name" value="TonB_dep_Rec_b-barrel"/>
    <property type="match status" value="1"/>
</dbReference>
<organism evidence="15 16">
    <name type="scientific">Chitinophaga defluvii</name>
    <dbReference type="NCBI Taxonomy" id="3163343"/>
    <lineage>
        <taxon>Bacteria</taxon>
        <taxon>Pseudomonadati</taxon>
        <taxon>Bacteroidota</taxon>
        <taxon>Chitinophagia</taxon>
        <taxon>Chitinophagales</taxon>
        <taxon>Chitinophagaceae</taxon>
        <taxon>Chitinophaga</taxon>
    </lineage>
</organism>
<evidence type="ECO:0000256" key="3">
    <source>
        <dbReference type="ARBA" id="ARBA00022452"/>
    </source>
</evidence>
<evidence type="ECO:0000256" key="4">
    <source>
        <dbReference type="ARBA" id="ARBA00022692"/>
    </source>
</evidence>
<dbReference type="InterPro" id="IPR013784">
    <property type="entry name" value="Carb-bd-like_fold"/>
</dbReference>
<feature type="domain" description="TonB-dependent receptor-like beta-barrel" evidence="13">
    <location>
        <begin position="371"/>
        <end position="770"/>
    </location>
</feature>
<protein>
    <submittedName>
        <fullName evidence="15">TonB-dependent receptor</fullName>
    </submittedName>
</protein>
<comment type="subcellular location">
    <subcellularLocation>
        <location evidence="1 10">Cell outer membrane</location>
        <topology evidence="1 10">Multi-pass membrane protein</topology>
    </subcellularLocation>
</comment>
<evidence type="ECO:0000259" key="13">
    <source>
        <dbReference type="Pfam" id="PF00593"/>
    </source>
</evidence>
<dbReference type="Gene3D" id="2.40.170.20">
    <property type="entry name" value="TonB-dependent receptor, beta-barrel domain"/>
    <property type="match status" value="1"/>
</dbReference>
<evidence type="ECO:0000256" key="2">
    <source>
        <dbReference type="ARBA" id="ARBA00022448"/>
    </source>
</evidence>
<keyword evidence="16" id="KW-1185">Reference proteome</keyword>
<dbReference type="Gene3D" id="2.60.40.1120">
    <property type="entry name" value="Carboxypeptidase-like, regulatory domain"/>
    <property type="match status" value="1"/>
</dbReference>
<evidence type="ECO:0000256" key="8">
    <source>
        <dbReference type="ARBA" id="ARBA00023170"/>
    </source>
</evidence>
<dbReference type="Pfam" id="PF07715">
    <property type="entry name" value="Plug"/>
    <property type="match status" value="1"/>
</dbReference>
<evidence type="ECO:0000256" key="5">
    <source>
        <dbReference type="ARBA" id="ARBA00022729"/>
    </source>
</evidence>
<evidence type="ECO:0000256" key="7">
    <source>
        <dbReference type="ARBA" id="ARBA00023136"/>
    </source>
</evidence>
<dbReference type="EMBL" id="JBEXAC010000001">
    <property type="protein sequence ID" value="MET6997949.1"/>
    <property type="molecule type" value="Genomic_DNA"/>
</dbReference>
<dbReference type="PANTHER" id="PTHR30069:SF29">
    <property type="entry name" value="HEMOGLOBIN AND HEMOGLOBIN-HAPTOGLOBIN-BINDING PROTEIN 1-RELATED"/>
    <property type="match status" value="1"/>
</dbReference>
<evidence type="ECO:0000256" key="10">
    <source>
        <dbReference type="PROSITE-ProRule" id="PRU01360"/>
    </source>
</evidence>
<dbReference type="PANTHER" id="PTHR30069">
    <property type="entry name" value="TONB-DEPENDENT OUTER MEMBRANE RECEPTOR"/>
    <property type="match status" value="1"/>
</dbReference>
<keyword evidence="5 12" id="KW-0732">Signal</keyword>
<keyword evidence="4 10" id="KW-0812">Transmembrane</keyword>
<feature type="chain" id="PRO_5046239443" evidence="12">
    <location>
        <begin position="21"/>
        <end position="801"/>
    </location>
</feature>
<dbReference type="InterPro" id="IPR036942">
    <property type="entry name" value="Beta-barrel_TonB_sf"/>
</dbReference>
<evidence type="ECO:0000256" key="11">
    <source>
        <dbReference type="RuleBase" id="RU003357"/>
    </source>
</evidence>
<dbReference type="InterPro" id="IPR000531">
    <property type="entry name" value="Beta-barrel_TonB"/>
</dbReference>
<gene>
    <name evidence="15" type="ORF">ABR189_11240</name>
</gene>
<evidence type="ECO:0000256" key="6">
    <source>
        <dbReference type="ARBA" id="ARBA00023077"/>
    </source>
</evidence>
<name>A0ABV2T4J4_9BACT</name>
<dbReference type="InterPro" id="IPR037066">
    <property type="entry name" value="Plug_dom_sf"/>
</dbReference>
<dbReference type="Gene3D" id="2.170.130.10">
    <property type="entry name" value="TonB-dependent receptor, plug domain"/>
    <property type="match status" value="1"/>
</dbReference>
<dbReference type="SUPFAM" id="SSF49452">
    <property type="entry name" value="Starch-binding domain-like"/>
    <property type="match status" value="1"/>
</dbReference>
<keyword evidence="2 10" id="KW-0813">Transport</keyword>
<feature type="domain" description="TonB-dependent receptor plug" evidence="14">
    <location>
        <begin position="124"/>
        <end position="225"/>
    </location>
</feature>
<evidence type="ECO:0000256" key="1">
    <source>
        <dbReference type="ARBA" id="ARBA00004571"/>
    </source>
</evidence>